<dbReference type="EMBL" id="VSRR010013535">
    <property type="protein sequence ID" value="MPC55906.1"/>
    <property type="molecule type" value="Genomic_DNA"/>
</dbReference>
<feature type="region of interest" description="Disordered" evidence="1">
    <location>
        <begin position="98"/>
        <end position="142"/>
    </location>
</feature>
<reference evidence="2 3" key="1">
    <citation type="submission" date="2019-05" db="EMBL/GenBank/DDBJ databases">
        <title>Another draft genome of Portunus trituberculatus and its Hox gene families provides insights of decapod evolution.</title>
        <authorList>
            <person name="Jeong J.-H."/>
            <person name="Song I."/>
            <person name="Kim S."/>
            <person name="Choi T."/>
            <person name="Kim D."/>
            <person name="Ryu S."/>
            <person name="Kim W."/>
        </authorList>
    </citation>
    <scope>NUCLEOTIDE SEQUENCE [LARGE SCALE GENOMIC DNA]</scope>
    <source>
        <tissue evidence="2">Muscle</tissue>
    </source>
</reference>
<protein>
    <submittedName>
        <fullName evidence="2">Uncharacterized protein</fullName>
    </submittedName>
</protein>
<sequence>MTGRVEENGYVSVKVVEECWVESGNGGKVLSVAAEELERGAGAAVRGIEVRGNERMWEVRAGVIRKYWKGKGIYGDTVTQDAGRNCEKCWKSDIVFSTQPEEQERSSKPLEGQERKGPKALEEERKRKSRGEVGREFQSRLSRKRRWKRLEKVREGNESAERSCKILEKVMMCWKALRGSGKAARASGGAAVAGKRMKSA</sequence>
<name>A0A5B7GE78_PORTR</name>
<evidence type="ECO:0000313" key="3">
    <source>
        <dbReference type="Proteomes" id="UP000324222"/>
    </source>
</evidence>
<keyword evidence="3" id="KW-1185">Reference proteome</keyword>
<gene>
    <name evidence="2" type="ORF">E2C01_049851</name>
</gene>
<accession>A0A5B7GE78</accession>
<comment type="caution">
    <text evidence="2">The sequence shown here is derived from an EMBL/GenBank/DDBJ whole genome shotgun (WGS) entry which is preliminary data.</text>
</comment>
<dbReference type="Proteomes" id="UP000324222">
    <property type="component" value="Unassembled WGS sequence"/>
</dbReference>
<evidence type="ECO:0000256" key="1">
    <source>
        <dbReference type="SAM" id="MobiDB-lite"/>
    </source>
</evidence>
<dbReference type="AlphaFoldDB" id="A0A5B7GE78"/>
<feature type="compositionally biased region" description="Basic and acidic residues" evidence="1">
    <location>
        <begin position="102"/>
        <end position="138"/>
    </location>
</feature>
<organism evidence="2 3">
    <name type="scientific">Portunus trituberculatus</name>
    <name type="common">Swimming crab</name>
    <name type="synonym">Neptunus trituberculatus</name>
    <dbReference type="NCBI Taxonomy" id="210409"/>
    <lineage>
        <taxon>Eukaryota</taxon>
        <taxon>Metazoa</taxon>
        <taxon>Ecdysozoa</taxon>
        <taxon>Arthropoda</taxon>
        <taxon>Crustacea</taxon>
        <taxon>Multicrustacea</taxon>
        <taxon>Malacostraca</taxon>
        <taxon>Eumalacostraca</taxon>
        <taxon>Eucarida</taxon>
        <taxon>Decapoda</taxon>
        <taxon>Pleocyemata</taxon>
        <taxon>Brachyura</taxon>
        <taxon>Eubrachyura</taxon>
        <taxon>Portunoidea</taxon>
        <taxon>Portunidae</taxon>
        <taxon>Portuninae</taxon>
        <taxon>Portunus</taxon>
    </lineage>
</organism>
<proteinExistence type="predicted"/>
<evidence type="ECO:0000313" key="2">
    <source>
        <dbReference type="EMBL" id="MPC55906.1"/>
    </source>
</evidence>